<evidence type="ECO:0000313" key="8">
    <source>
        <dbReference type="Proteomes" id="UP000649617"/>
    </source>
</evidence>
<dbReference type="OrthoDB" id="439863at2759"/>
<feature type="non-terminal residue" evidence="7">
    <location>
        <position position="1"/>
    </location>
</feature>
<evidence type="ECO:0000256" key="5">
    <source>
        <dbReference type="SAM" id="Phobius"/>
    </source>
</evidence>
<proteinExistence type="predicted"/>
<dbReference type="AlphaFoldDB" id="A0A812V024"/>
<accession>A0A812V024</accession>
<evidence type="ECO:0000313" key="7">
    <source>
        <dbReference type="EMBL" id="CAE7597215.1"/>
    </source>
</evidence>
<feature type="transmembrane region" description="Helical" evidence="5">
    <location>
        <begin position="6"/>
        <end position="28"/>
    </location>
</feature>
<name>A0A812V024_SYMPI</name>
<evidence type="ECO:0000256" key="1">
    <source>
        <dbReference type="ARBA" id="ARBA00004370"/>
    </source>
</evidence>
<evidence type="ECO:0000259" key="6">
    <source>
        <dbReference type="Pfam" id="PF01490"/>
    </source>
</evidence>
<organism evidence="7 8">
    <name type="scientific">Symbiodinium pilosum</name>
    <name type="common">Dinoflagellate</name>
    <dbReference type="NCBI Taxonomy" id="2952"/>
    <lineage>
        <taxon>Eukaryota</taxon>
        <taxon>Sar</taxon>
        <taxon>Alveolata</taxon>
        <taxon>Dinophyceae</taxon>
        <taxon>Suessiales</taxon>
        <taxon>Symbiodiniaceae</taxon>
        <taxon>Symbiodinium</taxon>
    </lineage>
</organism>
<dbReference type="EMBL" id="CAJNIZ010039990">
    <property type="protein sequence ID" value="CAE7597215.1"/>
    <property type="molecule type" value="Genomic_DNA"/>
</dbReference>
<dbReference type="Pfam" id="PF01490">
    <property type="entry name" value="Aa_trans"/>
    <property type="match status" value="1"/>
</dbReference>
<protein>
    <recommendedName>
        <fullName evidence="6">Amino acid transporter transmembrane domain-containing protein</fullName>
    </recommendedName>
</protein>
<dbReference type="InterPro" id="IPR013057">
    <property type="entry name" value="AA_transpt_TM"/>
</dbReference>
<sequence>MLVSTDYWPLMLLRIFMWMTALTLPQLLQPYSGDGQRKAIIGLCCLTLPAAFAEVRLTLALVGLLGLPDNEVDVFQKPGLIVVCVALGTGTYRVAQCYVKIRHLQDVEASSHGLGPLGDISGEVFGPNGVRCALIAILAAQFGLAVAYTDVIVPTVMKMCGLTKLTVQLWVFGVSGVMSFIKEMKGLAWLSIVALVAFMYIAVALLHFGIVEIQAGRDSFADSWMPLRFAGRYFRVVVSQYAFADMQLQDPAPFKRRQREIQGEEKVGAGLPQAHDHLKAKEDGCFGFGVYGDGVSEIIYESFPADSLDVQLCKVTVCIVQLINFQVQMYPLFMVGD</sequence>
<evidence type="ECO:0000256" key="3">
    <source>
        <dbReference type="ARBA" id="ARBA00022989"/>
    </source>
</evidence>
<keyword evidence="2 5" id="KW-0812">Transmembrane</keyword>
<evidence type="ECO:0000256" key="4">
    <source>
        <dbReference type="ARBA" id="ARBA00023136"/>
    </source>
</evidence>
<feature type="transmembrane region" description="Helical" evidence="5">
    <location>
        <begin position="187"/>
        <end position="210"/>
    </location>
</feature>
<feature type="domain" description="Amino acid transporter transmembrane" evidence="6">
    <location>
        <begin position="97"/>
        <end position="209"/>
    </location>
</feature>
<comment type="subcellular location">
    <subcellularLocation>
        <location evidence="1">Membrane</location>
    </subcellularLocation>
</comment>
<evidence type="ECO:0000256" key="2">
    <source>
        <dbReference type="ARBA" id="ARBA00022692"/>
    </source>
</evidence>
<feature type="transmembrane region" description="Helical" evidence="5">
    <location>
        <begin position="133"/>
        <end position="153"/>
    </location>
</feature>
<comment type="caution">
    <text evidence="7">The sequence shown here is derived from an EMBL/GenBank/DDBJ whole genome shotgun (WGS) entry which is preliminary data.</text>
</comment>
<keyword evidence="4 5" id="KW-0472">Membrane</keyword>
<dbReference type="GO" id="GO:0016020">
    <property type="term" value="C:membrane"/>
    <property type="evidence" value="ECO:0007669"/>
    <property type="project" value="UniProtKB-SubCell"/>
</dbReference>
<gene>
    <name evidence="7" type="ORF">SPIL2461_LOCUS15871</name>
</gene>
<feature type="transmembrane region" description="Helical" evidence="5">
    <location>
        <begin position="40"/>
        <end position="67"/>
    </location>
</feature>
<dbReference type="Proteomes" id="UP000649617">
    <property type="component" value="Unassembled WGS sequence"/>
</dbReference>
<keyword evidence="3 5" id="KW-1133">Transmembrane helix</keyword>
<keyword evidence="8" id="KW-1185">Reference proteome</keyword>
<reference evidence="7" key="1">
    <citation type="submission" date="2021-02" db="EMBL/GenBank/DDBJ databases">
        <authorList>
            <person name="Dougan E. K."/>
            <person name="Rhodes N."/>
            <person name="Thang M."/>
            <person name="Chan C."/>
        </authorList>
    </citation>
    <scope>NUCLEOTIDE SEQUENCE</scope>
</reference>